<feature type="transmembrane region" description="Helical" evidence="1">
    <location>
        <begin position="106"/>
        <end position="125"/>
    </location>
</feature>
<dbReference type="AlphaFoldDB" id="A0AAN0MIQ7"/>
<accession>A0AAN0MIQ7</accession>
<keyword evidence="1" id="KW-0472">Membrane</keyword>
<evidence type="ECO:0000256" key="1">
    <source>
        <dbReference type="SAM" id="Phobius"/>
    </source>
</evidence>
<proteinExistence type="predicted"/>
<dbReference type="Proteomes" id="UP001431656">
    <property type="component" value="Chromosome"/>
</dbReference>
<protein>
    <recommendedName>
        <fullName evidence="4">DUF2127 domain-containing protein</fullName>
    </recommendedName>
</protein>
<keyword evidence="1" id="KW-0812">Transmembrane</keyword>
<dbReference type="EMBL" id="AP028056">
    <property type="protein sequence ID" value="BEH03612.1"/>
    <property type="molecule type" value="Genomic_DNA"/>
</dbReference>
<name>A0AAN0MIQ7_9ACTN</name>
<reference evidence="2" key="1">
    <citation type="journal article" date="2024" name="Int. J. Syst. Evol. Microbiol.">
        <title>Brooklawnia propionicigenes sp. nov., a facultatively anaerobic, propionate-producing bacterium isolated from a methanogenic reactor treating waste from cattle farms.</title>
        <authorList>
            <person name="Akita Y."/>
            <person name="Ueki A."/>
            <person name="Tonouchi A."/>
            <person name="Sugawara Y."/>
            <person name="Honma S."/>
            <person name="Kaku N."/>
            <person name="Ueki K."/>
        </authorList>
    </citation>
    <scope>NUCLEOTIDE SEQUENCE</scope>
    <source>
        <strain evidence="2">SH051</strain>
    </source>
</reference>
<organism evidence="2 3">
    <name type="scientific">Brooklawnia propionicigenes</name>
    <dbReference type="NCBI Taxonomy" id="3041175"/>
    <lineage>
        <taxon>Bacteria</taxon>
        <taxon>Bacillati</taxon>
        <taxon>Actinomycetota</taxon>
        <taxon>Actinomycetes</taxon>
        <taxon>Propionibacteriales</taxon>
        <taxon>Propionibacteriaceae</taxon>
        <taxon>Brooklawnia</taxon>
    </lineage>
</organism>
<evidence type="ECO:0000313" key="3">
    <source>
        <dbReference type="Proteomes" id="UP001431656"/>
    </source>
</evidence>
<feature type="transmembrane region" description="Helical" evidence="1">
    <location>
        <begin position="36"/>
        <end position="59"/>
    </location>
</feature>
<feature type="transmembrane region" description="Helical" evidence="1">
    <location>
        <begin position="131"/>
        <end position="150"/>
    </location>
</feature>
<evidence type="ECO:0008006" key="4">
    <source>
        <dbReference type="Google" id="ProtNLM"/>
    </source>
</evidence>
<sequence length="166" mass="17869">MTNAPDKRYATEPAVSLFEADAPTARPKQRPSALTIGALLSVLRAIGGVSVIVGLITGWPQLQNELELEGVEPATVLKVIVGLQVAWIVLLLIVSWLMWRGSNAARLLVMSLTCVSITASAISYFASGAEITVHTTLLTLALDILMLLALSDRDVRAWTRARKPLP</sequence>
<dbReference type="KEGG" id="broo:brsh051_28930"/>
<keyword evidence="1" id="KW-1133">Transmembrane helix</keyword>
<feature type="transmembrane region" description="Helical" evidence="1">
    <location>
        <begin position="79"/>
        <end position="99"/>
    </location>
</feature>
<evidence type="ECO:0000313" key="2">
    <source>
        <dbReference type="EMBL" id="BEH03612.1"/>
    </source>
</evidence>
<dbReference type="RefSeq" id="WP_286266266.1">
    <property type="nucleotide sequence ID" value="NZ_AP028056.1"/>
</dbReference>
<keyword evidence="3" id="KW-1185">Reference proteome</keyword>
<gene>
    <name evidence="2" type="ORF">brsh051_28930</name>
</gene>